<reference evidence="2" key="1">
    <citation type="journal article" date="2011" name="PLoS Genet.">
        <title>Genomic analysis of the necrotrophic fungal pathogens Sclerotinia sclerotiorum and Botrytis cinerea.</title>
        <authorList>
            <person name="Amselem J."/>
            <person name="Cuomo C.A."/>
            <person name="van Kan J.A."/>
            <person name="Viaud M."/>
            <person name="Benito E.P."/>
            <person name="Couloux A."/>
            <person name="Coutinho P.M."/>
            <person name="de Vries R.P."/>
            <person name="Dyer P.S."/>
            <person name="Fillinger S."/>
            <person name="Fournier E."/>
            <person name="Gout L."/>
            <person name="Hahn M."/>
            <person name="Kohn L."/>
            <person name="Lapalu N."/>
            <person name="Plummer K.M."/>
            <person name="Pradier J.M."/>
            <person name="Quevillon E."/>
            <person name="Sharon A."/>
            <person name="Simon A."/>
            <person name="ten Have A."/>
            <person name="Tudzynski B."/>
            <person name="Tudzynski P."/>
            <person name="Wincker P."/>
            <person name="Andrew M."/>
            <person name="Anthouard V."/>
            <person name="Beever R.E."/>
            <person name="Beffa R."/>
            <person name="Benoit I."/>
            <person name="Bouzid O."/>
            <person name="Brault B."/>
            <person name="Chen Z."/>
            <person name="Choquer M."/>
            <person name="Collemare J."/>
            <person name="Cotton P."/>
            <person name="Danchin E.G."/>
            <person name="Da Silva C."/>
            <person name="Gautier A."/>
            <person name="Giraud C."/>
            <person name="Giraud T."/>
            <person name="Gonzalez C."/>
            <person name="Grossetete S."/>
            <person name="Guldener U."/>
            <person name="Henrissat B."/>
            <person name="Howlett B.J."/>
            <person name="Kodira C."/>
            <person name="Kretschmer M."/>
            <person name="Lappartient A."/>
            <person name="Leroch M."/>
            <person name="Levis C."/>
            <person name="Mauceli E."/>
            <person name="Neuveglise C."/>
            <person name="Oeser B."/>
            <person name="Pearson M."/>
            <person name="Poulain J."/>
            <person name="Poussereau N."/>
            <person name="Quesneville H."/>
            <person name="Rascle C."/>
            <person name="Schumacher J."/>
            <person name="Segurens B."/>
            <person name="Sexton A."/>
            <person name="Silva E."/>
            <person name="Sirven C."/>
            <person name="Soanes D.M."/>
            <person name="Talbot N.J."/>
            <person name="Templeton M."/>
            <person name="Yandava C."/>
            <person name="Yarden O."/>
            <person name="Zeng Q."/>
            <person name="Rollins J.A."/>
            <person name="Lebrun M.H."/>
            <person name="Dickman M."/>
        </authorList>
    </citation>
    <scope>NUCLEOTIDE SEQUENCE [LARGE SCALE GENOMIC DNA]</scope>
    <source>
        <strain evidence="2">T4</strain>
    </source>
</reference>
<proteinExistence type="predicted"/>
<accession>G2XRG0</accession>
<gene>
    <name evidence="1" type="ORF">BofuT4_uP067360.1</name>
</gene>
<protein>
    <submittedName>
        <fullName evidence="1">Uncharacterized protein</fullName>
    </submittedName>
</protein>
<sequence length="38" mass="3968">MNECSSLHLISKASETYRGAAGIFINGPMAQASGRLQG</sequence>
<dbReference type="Proteomes" id="UP000008177">
    <property type="component" value="Unplaced contigs"/>
</dbReference>
<dbReference type="EMBL" id="FQ790256">
    <property type="protein sequence ID" value="CCD43328.1"/>
    <property type="molecule type" value="Genomic_DNA"/>
</dbReference>
<dbReference type="InParanoid" id="G2XRG0"/>
<organism evidence="1 2">
    <name type="scientific">Botryotinia fuckeliana (strain T4)</name>
    <name type="common">Noble rot fungus</name>
    <name type="synonym">Botrytis cinerea</name>
    <dbReference type="NCBI Taxonomy" id="999810"/>
    <lineage>
        <taxon>Eukaryota</taxon>
        <taxon>Fungi</taxon>
        <taxon>Dikarya</taxon>
        <taxon>Ascomycota</taxon>
        <taxon>Pezizomycotina</taxon>
        <taxon>Leotiomycetes</taxon>
        <taxon>Helotiales</taxon>
        <taxon>Sclerotiniaceae</taxon>
        <taxon>Botrytis</taxon>
    </lineage>
</organism>
<evidence type="ECO:0000313" key="2">
    <source>
        <dbReference type="Proteomes" id="UP000008177"/>
    </source>
</evidence>
<dbReference type="HOGENOM" id="CLU_3335450_0_0_1"/>
<name>G2XRG0_BOTF4</name>
<evidence type="ECO:0000313" key="1">
    <source>
        <dbReference type="EMBL" id="CCD43328.1"/>
    </source>
</evidence>
<dbReference type="AlphaFoldDB" id="G2XRG0"/>